<dbReference type="Proteomes" id="UP000747110">
    <property type="component" value="Unassembled WGS sequence"/>
</dbReference>
<feature type="compositionally biased region" description="Gly residues" evidence="1">
    <location>
        <begin position="1159"/>
        <end position="1171"/>
    </location>
</feature>
<feature type="region of interest" description="Disordered" evidence="1">
    <location>
        <begin position="1"/>
        <end position="37"/>
    </location>
</feature>
<feature type="compositionally biased region" description="Low complexity" evidence="1">
    <location>
        <begin position="926"/>
        <end position="935"/>
    </location>
</feature>
<feature type="region of interest" description="Disordered" evidence="1">
    <location>
        <begin position="61"/>
        <end position="331"/>
    </location>
</feature>
<feature type="compositionally biased region" description="Pro residues" evidence="1">
    <location>
        <begin position="135"/>
        <end position="147"/>
    </location>
</feature>
<feature type="compositionally biased region" description="Basic and acidic residues" evidence="1">
    <location>
        <begin position="1"/>
        <end position="16"/>
    </location>
</feature>
<feature type="compositionally biased region" description="Low complexity" evidence="1">
    <location>
        <begin position="425"/>
        <end position="436"/>
    </location>
</feature>
<name>A0A8J4G3V7_9CHLO</name>
<feature type="region of interest" description="Disordered" evidence="1">
    <location>
        <begin position="717"/>
        <end position="807"/>
    </location>
</feature>
<dbReference type="EMBL" id="BNCP01000002">
    <property type="protein sequence ID" value="GIL70697.1"/>
    <property type="molecule type" value="Genomic_DNA"/>
</dbReference>
<feature type="region of interest" description="Disordered" evidence="1">
    <location>
        <begin position="1250"/>
        <end position="1281"/>
    </location>
</feature>
<feature type="compositionally biased region" description="Basic and acidic residues" evidence="1">
    <location>
        <begin position="618"/>
        <end position="630"/>
    </location>
</feature>
<feature type="compositionally biased region" description="Basic and acidic residues" evidence="1">
    <location>
        <begin position="61"/>
        <end position="75"/>
    </location>
</feature>
<feature type="region of interest" description="Disordered" evidence="1">
    <location>
        <begin position="392"/>
        <end position="461"/>
    </location>
</feature>
<feature type="compositionally biased region" description="Pro residues" evidence="1">
    <location>
        <begin position="573"/>
        <end position="583"/>
    </location>
</feature>
<feature type="compositionally biased region" description="Low complexity" evidence="1">
    <location>
        <begin position="485"/>
        <end position="504"/>
    </location>
</feature>
<feature type="region of interest" description="Disordered" evidence="1">
    <location>
        <begin position="1094"/>
        <end position="1134"/>
    </location>
</feature>
<organism evidence="3 4">
    <name type="scientific">Volvox reticuliferus</name>
    <dbReference type="NCBI Taxonomy" id="1737510"/>
    <lineage>
        <taxon>Eukaryota</taxon>
        <taxon>Viridiplantae</taxon>
        <taxon>Chlorophyta</taxon>
        <taxon>core chlorophytes</taxon>
        <taxon>Chlorophyceae</taxon>
        <taxon>CS clade</taxon>
        <taxon>Chlamydomonadales</taxon>
        <taxon>Volvocaceae</taxon>
        <taxon>Volvox</taxon>
    </lineage>
</organism>
<feature type="compositionally biased region" description="Basic and acidic residues" evidence="1">
    <location>
        <begin position="760"/>
        <end position="773"/>
    </location>
</feature>
<keyword evidence="5" id="KW-1185">Reference proteome</keyword>
<evidence type="ECO:0000313" key="4">
    <source>
        <dbReference type="Proteomes" id="UP000722791"/>
    </source>
</evidence>
<feature type="compositionally biased region" description="Low complexity" evidence="1">
    <location>
        <begin position="537"/>
        <end position="546"/>
    </location>
</feature>
<feature type="region of interest" description="Disordered" evidence="1">
    <location>
        <begin position="560"/>
        <end position="699"/>
    </location>
</feature>
<evidence type="ECO:0000313" key="2">
    <source>
        <dbReference type="EMBL" id="GIL70697.1"/>
    </source>
</evidence>
<comment type="caution">
    <text evidence="3">The sequence shown here is derived from an EMBL/GenBank/DDBJ whole genome shotgun (WGS) entry which is preliminary data.</text>
</comment>
<feature type="region of interest" description="Disordered" evidence="1">
    <location>
        <begin position="1008"/>
        <end position="1079"/>
    </location>
</feature>
<feature type="compositionally biased region" description="Basic residues" evidence="1">
    <location>
        <begin position="870"/>
        <end position="882"/>
    </location>
</feature>
<accession>A0A8J4G3V7</accession>
<dbReference type="Proteomes" id="UP000722791">
    <property type="component" value="Unassembled WGS sequence"/>
</dbReference>
<feature type="region of interest" description="Disordered" evidence="1">
    <location>
        <begin position="477"/>
        <end position="546"/>
    </location>
</feature>
<feature type="compositionally biased region" description="Low complexity" evidence="1">
    <location>
        <begin position="1035"/>
        <end position="1052"/>
    </location>
</feature>
<evidence type="ECO:0000313" key="3">
    <source>
        <dbReference type="EMBL" id="GIL98425.1"/>
    </source>
</evidence>
<feature type="compositionally biased region" description="Polar residues" evidence="1">
    <location>
        <begin position="834"/>
        <end position="849"/>
    </location>
</feature>
<feature type="compositionally biased region" description="Pro residues" evidence="1">
    <location>
        <begin position="1053"/>
        <end position="1071"/>
    </location>
</feature>
<protein>
    <submittedName>
        <fullName evidence="3">Uncharacterized protein</fullName>
    </submittedName>
</protein>
<sequence length="1468" mass="147660">MEDDATADHLEPHGENESGILLDRAASGPFHSGTGKRRGDITLVELQEQFDLLQHQFELFQEGRTRPPTRARDDVPALAPVLRERSPRDVGAGLGPVAVAGGPRSQSVPAGARILRSPSPADSRHEQMRPRQPSAQPPPRASRPPPAVITASPAGAAPPRPRPAAAVSGRRLPSPPPRQHPLSAGKALAEEPAASGAVGNNKPPEKKKVKRRMERPAWRDDFVGDSSPWSRELAQEQAAAAAAVDGQGTAAGGTDSDGAAPAQALYPGRGHSSKKCERRSRTGASSDGGVMDAPPSPKSGPVLALDETQDGLPKGALAPVRRRPQPSTAASARAAAVAAAIEAGRQQQLLEQQQGIRQQAARGGMLLVISSGPGGTAAAQQGAPLELDAARISPGRGSHIPSLPSPGLESRPRTQQSRIPTLPVQPQEQQQAHQHPLNGHRQLAPATTTTPGGDPQGGHGGVVVNCLLVDASVSSSFSNDDPLCSSTESSQTPASSTASNAQQQQRRRRQWAVPGAAVAGGSRAGHEEGGVAGGARRGSSSDGAANGAVAPAVVCGPPGGVISPSAPGRAFNPTPPSSRPPSRPASRPASRPTSYTGDASAGASGHHHPNSPLAYTEQDARQHSSPERPTGHRISSAGGYREARGGGILPASELATPDLTFSAGISAGGCSENPSSGRQAQPPGPSPAADAGSGGSFHLAAGAPIAFDRTAEMVLPAKANGDADGGQQKAAMGRAPGPGPVGPRNKEEYFRKLSALKRSVPHDSMRRTTEDGGNHAGASCGSGGGSGGGSAGPSRKWLEPGSADAPLSAAQVDAVGSAPAAVRAARSRNLTADVLQSNNVRGSDSTGGSNVLDAGEDTAGDPSAPARMPRPYKGRSFQHRRTGSFGDVVATGPPLGSAADEPRISDTGQSARTAPQAPVHLPAVGSSPPHSPSRLSPHRAPKGMPPGAGPRAQPPPPQQQQHVGGTTGDAPVGGAAPISAEQYMAFAVQNPEVAMAAAQAVLNTNGTRTRARWNVPPPLAPEAAAPPALPPPQQQPQQPGLAAAAATAASSGGPPPWPQQQHPPPLPPPPSQQLAAAMVSANSLGIPAVPLLCSPSQASQPRDPAQGPVVANGGDNSHDLRRANSEGPRMALGRGAGLGMLDVAPTQAALPTSAPSGPGPGGFGPSTGGPSGPFYGAAHPPQPPLQPPMVQGLFPAGSAGAPAYWPGPGPGEGLPDGNGRLVHAFGSGGGAYNSAAQPARPTIAPPNEVWGAGPGVGPGPHPHVHPSGLPPPPPAQWNGYGYGPGVRPSGYAGMPGPGPGPMEPHGPMGHTGPMGDLYRPPIFKRISNGNHDGFGAAGLGYASAPPIAPGPGYGSGGGAAGGSDLPDYLRVSMSRMVAGWSAPNAKHGALSGFNDVWQHRNNNRQPAAPGVAAYSGGGIPALPGGDGTVQARAAGGGGGRETGFEGLSLAEVLASKPKKEMPNFKKKS</sequence>
<feature type="region of interest" description="Disordered" evidence="1">
    <location>
        <begin position="1422"/>
        <end position="1442"/>
    </location>
</feature>
<feature type="region of interest" description="Disordered" evidence="1">
    <location>
        <begin position="1148"/>
        <end position="1183"/>
    </location>
</feature>
<feature type="compositionally biased region" description="Gly residues" evidence="1">
    <location>
        <begin position="780"/>
        <end position="791"/>
    </location>
</feature>
<gene>
    <name evidence="2" type="ORF">Vretifemale_1418</name>
    <name evidence="3" type="ORF">Vretimale_3789</name>
</gene>
<feature type="compositionally biased region" description="Low complexity" evidence="1">
    <location>
        <begin position="235"/>
        <end position="262"/>
    </location>
</feature>
<feature type="region of interest" description="Disordered" evidence="1">
    <location>
        <begin position="830"/>
        <end position="975"/>
    </location>
</feature>
<dbReference type="EMBL" id="BNCQ01000005">
    <property type="protein sequence ID" value="GIL98425.1"/>
    <property type="molecule type" value="Genomic_DNA"/>
</dbReference>
<feature type="compositionally biased region" description="Low complexity" evidence="1">
    <location>
        <begin position="674"/>
        <end position="691"/>
    </location>
</feature>
<feature type="compositionally biased region" description="Pro residues" evidence="1">
    <location>
        <begin position="943"/>
        <end position="958"/>
    </location>
</feature>
<dbReference type="OrthoDB" id="552044at2759"/>
<reference evidence="3" key="1">
    <citation type="journal article" date="2021" name="Proc. Natl. Acad. Sci. U.S.A.">
        <title>Three genomes in the algal genus Volvox reveal the fate of a haploid sex-determining region after a transition to homothallism.</title>
        <authorList>
            <person name="Yamamoto K."/>
            <person name="Hamaji T."/>
            <person name="Kawai-Toyooka H."/>
            <person name="Matsuzaki R."/>
            <person name="Takahashi F."/>
            <person name="Nishimura Y."/>
            <person name="Kawachi M."/>
            <person name="Noguchi H."/>
            <person name="Minakuchi Y."/>
            <person name="Umen J.G."/>
            <person name="Toyoda A."/>
            <person name="Nozaki H."/>
        </authorList>
    </citation>
    <scope>NUCLEOTIDE SEQUENCE</scope>
    <source>
        <strain evidence="3">NIES-3785</strain>
        <strain evidence="2">NIES-3786</strain>
    </source>
</reference>
<proteinExistence type="predicted"/>
<evidence type="ECO:0000256" key="1">
    <source>
        <dbReference type="SAM" id="MobiDB-lite"/>
    </source>
</evidence>
<evidence type="ECO:0000313" key="5">
    <source>
        <dbReference type="Proteomes" id="UP000747110"/>
    </source>
</evidence>
<feature type="compositionally biased region" description="Low complexity" evidence="1">
    <location>
        <begin position="584"/>
        <end position="594"/>
    </location>
</feature>